<dbReference type="PANTHER" id="PTHR33988">
    <property type="entry name" value="ENDORIBONUCLEASE MAZF-RELATED"/>
    <property type="match status" value="1"/>
</dbReference>
<gene>
    <name evidence="1" type="ORF">L1994_01945</name>
</gene>
<dbReference type="InterPro" id="IPR011067">
    <property type="entry name" value="Plasmid_toxin/cell-grow_inhib"/>
</dbReference>
<proteinExistence type="predicted"/>
<dbReference type="GO" id="GO:0003677">
    <property type="term" value="F:DNA binding"/>
    <property type="evidence" value="ECO:0007669"/>
    <property type="project" value="InterPro"/>
</dbReference>
<evidence type="ECO:0000313" key="1">
    <source>
        <dbReference type="EMBL" id="WFN37177.1"/>
    </source>
</evidence>
<dbReference type="EMBL" id="CP091092">
    <property type="protein sequence ID" value="WFN37177.1"/>
    <property type="molecule type" value="Genomic_DNA"/>
</dbReference>
<organism evidence="1 2">
    <name type="scientific">Methanomicrobium antiquum</name>
    <dbReference type="NCBI Taxonomy" id="487686"/>
    <lineage>
        <taxon>Archaea</taxon>
        <taxon>Methanobacteriati</taxon>
        <taxon>Methanobacteriota</taxon>
        <taxon>Stenosarchaea group</taxon>
        <taxon>Methanomicrobia</taxon>
        <taxon>Methanomicrobiales</taxon>
        <taxon>Methanomicrobiaceae</taxon>
        <taxon>Methanomicrobium</taxon>
    </lineage>
</organism>
<dbReference type="Pfam" id="PF02452">
    <property type="entry name" value="PemK_toxin"/>
    <property type="match status" value="1"/>
</dbReference>
<protein>
    <submittedName>
        <fullName evidence="1">Type II toxin-antitoxin system PemK/MazF family toxin</fullName>
    </submittedName>
</protein>
<dbReference type="PIRSF" id="PIRSF033490">
    <property type="entry name" value="MazF"/>
    <property type="match status" value="1"/>
</dbReference>
<dbReference type="GO" id="GO:0004521">
    <property type="term" value="F:RNA endonuclease activity"/>
    <property type="evidence" value="ECO:0007669"/>
    <property type="project" value="TreeGrafter"/>
</dbReference>
<accession>A0AAF0FPD8</accession>
<dbReference type="GO" id="GO:0016075">
    <property type="term" value="P:rRNA catabolic process"/>
    <property type="evidence" value="ECO:0007669"/>
    <property type="project" value="TreeGrafter"/>
</dbReference>
<dbReference type="GO" id="GO:0006402">
    <property type="term" value="P:mRNA catabolic process"/>
    <property type="evidence" value="ECO:0007669"/>
    <property type="project" value="TreeGrafter"/>
</dbReference>
<dbReference type="KEGG" id="manq:L1994_01945"/>
<dbReference type="GeneID" id="79949118"/>
<dbReference type="RefSeq" id="WP_278100016.1">
    <property type="nucleotide sequence ID" value="NZ_CP091092.1"/>
</dbReference>
<sequence>MIFQDPGEVWFIELENSRGHEQSGTRPAVVLAKSFGMHTVVPFTTSENAANFPHTHMVEPDSKNGLSSLSFAMCFQVSSLDEDRFIRKAGKLSKSDLECIKELLKDLLDL</sequence>
<keyword evidence="2" id="KW-1185">Reference proteome</keyword>
<name>A0AAF0FPD8_9EURY</name>
<dbReference type="SUPFAM" id="SSF50118">
    <property type="entry name" value="Cell growth inhibitor/plasmid maintenance toxic component"/>
    <property type="match status" value="1"/>
</dbReference>
<dbReference type="AlphaFoldDB" id="A0AAF0FPD8"/>
<dbReference type="Proteomes" id="UP001218895">
    <property type="component" value="Chromosome"/>
</dbReference>
<dbReference type="InterPro" id="IPR003477">
    <property type="entry name" value="PemK-like"/>
</dbReference>
<dbReference type="Gene3D" id="2.30.30.110">
    <property type="match status" value="1"/>
</dbReference>
<reference evidence="1" key="1">
    <citation type="submission" date="2022-01" db="EMBL/GenBank/DDBJ databases">
        <title>Complete genome of Methanomicrobium antiquum DSM 21220.</title>
        <authorList>
            <person name="Chen S.-C."/>
            <person name="You Y.-T."/>
            <person name="Zhou Y.-Z."/>
            <person name="Lai M.-C."/>
        </authorList>
    </citation>
    <scope>NUCLEOTIDE SEQUENCE</scope>
    <source>
        <strain evidence="1">DSM 21220</strain>
    </source>
</reference>
<evidence type="ECO:0000313" key="2">
    <source>
        <dbReference type="Proteomes" id="UP001218895"/>
    </source>
</evidence>